<sequence length="50" mass="5495">ERPAAIQKLAEEIRTLEAEEEAMICQAHAAGIQVGRHPDASPASILEWKE</sequence>
<reference evidence="1" key="1">
    <citation type="submission" date="2018-06" db="EMBL/GenBank/DDBJ databases">
        <authorList>
            <person name="Zhirakovskaya E."/>
        </authorList>
    </citation>
    <scope>NUCLEOTIDE SEQUENCE</scope>
</reference>
<dbReference type="AlphaFoldDB" id="A0A3B0YLJ2"/>
<gene>
    <name evidence="1" type="ORF">MNBD_GAMMA13-1160</name>
</gene>
<organism evidence="1">
    <name type="scientific">hydrothermal vent metagenome</name>
    <dbReference type="NCBI Taxonomy" id="652676"/>
    <lineage>
        <taxon>unclassified sequences</taxon>
        <taxon>metagenomes</taxon>
        <taxon>ecological metagenomes</taxon>
    </lineage>
</organism>
<name>A0A3B0YLJ2_9ZZZZ</name>
<dbReference type="EMBL" id="UOFK01000280">
    <property type="protein sequence ID" value="VAW81818.1"/>
    <property type="molecule type" value="Genomic_DNA"/>
</dbReference>
<feature type="non-terminal residue" evidence="1">
    <location>
        <position position="1"/>
    </location>
</feature>
<accession>A0A3B0YLJ2</accession>
<evidence type="ECO:0000313" key="1">
    <source>
        <dbReference type="EMBL" id="VAW81818.1"/>
    </source>
</evidence>
<protein>
    <submittedName>
        <fullName evidence="1">Uncharacterized protein</fullName>
    </submittedName>
</protein>
<proteinExistence type="predicted"/>